<dbReference type="InterPro" id="IPR000086">
    <property type="entry name" value="NUDIX_hydrolase_dom"/>
</dbReference>
<evidence type="ECO:0000256" key="6">
    <source>
        <dbReference type="RuleBase" id="RU364043"/>
    </source>
</evidence>
<gene>
    <name evidence="6" type="primary">nudJ</name>
    <name evidence="8" type="ORF">DFR38_11161</name>
</gene>
<protein>
    <recommendedName>
        <fullName evidence="4 6">Phosphatase NudJ</fullName>
        <ecNumber evidence="6">3.6.1.-</ecNumber>
    </recommendedName>
</protein>
<dbReference type="PANTHER" id="PTHR43222">
    <property type="entry name" value="NUDIX HYDROLASE 23"/>
    <property type="match status" value="1"/>
</dbReference>
<dbReference type="GO" id="GO:0004787">
    <property type="term" value="F:thiamine diphosphate phosphatase activity"/>
    <property type="evidence" value="ECO:0007669"/>
    <property type="project" value="InterPro"/>
</dbReference>
<dbReference type="Pfam" id="PF00293">
    <property type="entry name" value="NUDIX"/>
    <property type="match status" value="1"/>
</dbReference>
<dbReference type="RefSeq" id="WP_059286799.1">
    <property type="nucleotide sequence ID" value="NZ_LNQU01000111.1"/>
</dbReference>
<dbReference type="InterPro" id="IPR020084">
    <property type="entry name" value="NUDIX_hydrolase_CS"/>
</dbReference>
<name>A0A318JDD9_9NEIS</name>
<dbReference type="Proteomes" id="UP000248395">
    <property type="component" value="Unassembled WGS sequence"/>
</dbReference>
<dbReference type="PANTHER" id="PTHR43222:SF11">
    <property type="entry name" value="PHOSPHATASE NUDJ"/>
    <property type="match status" value="1"/>
</dbReference>
<dbReference type="GO" id="GO:0017110">
    <property type="term" value="F:nucleoside diphosphate phosphatase activity"/>
    <property type="evidence" value="ECO:0007669"/>
    <property type="project" value="InterPro"/>
</dbReference>
<comment type="cofactor">
    <cofactor evidence="1 6">
        <name>Mg(2+)</name>
        <dbReference type="ChEBI" id="CHEBI:18420"/>
    </cofactor>
</comment>
<keyword evidence="9" id="KW-1185">Reference proteome</keyword>
<comment type="subunit">
    <text evidence="3 6">Monomer.</text>
</comment>
<dbReference type="InterPro" id="IPR015797">
    <property type="entry name" value="NUDIX_hydrolase-like_dom_sf"/>
</dbReference>
<evidence type="ECO:0000256" key="3">
    <source>
        <dbReference type="ARBA" id="ARBA00011245"/>
    </source>
</evidence>
<dbReference type="GO" id="GO:0017111">
    <property type="term" value="F:ribonucleoside triphosphate phosphatase activity"/>
    <property type="evidence" value="ECO:0007669"/>
    <property type="project" value="InterPro"/>
</dbReference>
<sequence>MQWKPNTTVATIVEQDGRYLLVEEETEYGLRFNQPAGHLEHGESLFAAAIRETREETGWEVELQHLVGIYMVDKPDSDITWLRFAFAARAIRHHPAEKLDTGIVSAHWLTYDEIAACALQHRSPVVMHCLDDYRLGKRFDLDLIHHQP</sequence>
<keyword evidence="6" id="KW-0460">Magnesium</keyword>
<dbReference type="OrthoDB" id="8594221at2"/>
<dbReference type="Gene3D" id="3.90.79.10">
    <property type="entry name" value="Nucleoside Triphosphate Pyrophosphohydrolase"/>
    <property type="match status" value="1"/>
</dbReference>
<dbReference type="CDD" id="cd03675">
    <property type="entry name" value="NUDIX_Hydrolase"/>
    <property type="match status" value="1"/>
</dbReference>
<organism evidence="8 9">
    <name type="scientific">Aquitalea magnusonii</name>
    <dbReference type="NCBI Taxonomy" id="332411"/>
    <lineage>
        <taxon>Bacteria</taxon>
        <taxon>Pseudomonadati</taxon>
        <taxon>Pseudomonadota</taxon>
        <taxon>Betaproteobacteria</taxon>
        <taxon>Neisseriales</taxon>
        <taxon>Chromobacteriaceae</taxon>
        <taxon>Aquitalea</taxon>
    </lineage>
</organism>
<proteinExistence type="inferred from homology"/>
<dbReference type="SUPFAM" id="SSF55811">
    <property type="entry name" value="Nudix"/>
    <property type="match status" value="1"/>
</dbReference>
<dbReference type="AlphaFoldDB" id="A0A318JDD9"/>
<evidence type="ECO:0000256" key="2">
    <source>
        <dbReference type="ARBA" id="ARBA00007608"/>
    </source>
</evidence>
<dbReference type="InterPro" id="IPR033713">
    <property type="entry name" value="NudJ"/>
</dbReference>
<evidence type="ECO:0000256" key="1">
    <source>
        <dbReference type="ARBA" id="ARBA00001946"/>
    </source>
</evidence>
<evidence type="ECO:0000259" key="7">
    <source>
        <dbReference type="PROSITE" id="PS51462"/>
    </source>
</evidence>
<evidence type="ECO:0000313" key="8">
    <source>
        <dbReference type="EMBL" id="PXX45670.1"/>
    </source>
</evidence>
<accession>A0A318JDD9</accession>
<evidence type="ECO:0000313" key="9">
    <source>
        <dbReference type="Proteomes" id="UP000248395"/>
    </source>
</evidence>
<reference evidence="8 9" key="1">
    <citation type="submission" date="2018-05" db="EMBL/GenBank/DDBJ databases">
        <title>Genomic Encyclopedia of Type Strains, Phase IV (KMG-IV): sequencing the most valuable type-strain genomes for metagenomic binning, comparative biology and taxonomic classification.</title>
        <authorList>
            <person name="Goeker M."/>
        </authorList>
    </citation>
    <scope>NUCLEOTIDE SEQUENCE [LARGE SCALE GENOMIC DNA]</scope>
    <source>
        <strain evidence="8 9">DSM 25134</strain>
    </source>
</reference>
<keyword evidence="5 6" id="KW-0378">Hydrolase</keyword>
<dbReference type="EC" id="3.6.1.-" evidence="6"/>
<comment type="caution">
    <text evidence="8">The sequence shown here is derived from an EMBL/GenBank/DDBJ whole genome shotgun (WGS) entry which is preliminary data.</text>
</comment>
<evidence type="ECO:0000256" key="4">
    <source>
        <dbReference type="ARBA" id="ARBA00015552"/>
    </source>
</evidence>
<dbReference type="EMBL" id="QJKC01000011">
    <property type="protein sequence ID" value="PXX45670.1"/>
    <property type="molecule type" value="Genomic_DNA"/>
</dbReference>
<dbReference type="PROSITE" id="PS51462">
    <property type="entry name" value="NUDIX"/>
    <property type="match status" value="1"/>
</dbReference>
<dbReference type="PROSITE" id="PS00893">
    <property type="entry name" value="NUDIX_BOX"/>
    <property type="match status" value="1"/>
</dbReference>
<evidence type="ECO:0000256" key="5">
    <source>
        <dbReference type="ARBA" id="ARBA00022801"/>
    </source>
</evidence>
<feature type="domain" description="Nudix hydrolase" evidence="7">
    <location>
        <begin position="2"/>
        <end position="138"/>
    </location>
</feature>
<comment type="similarity">
    <text evidence="2 6">Belongs to the Nudix hydrolase family. NudJ subfamily.</text>
</comment>